<feature type="transmembrane region" description="Helical" evidence="5">
    <location>
        <begin position="306"/>
        <end position="326"/>
    </location>
</feature>
<evidence type="ECO:0000259" key="6">
    <source>
        <dbReference type="Pfam" id="PF04932"/>
    </source>
</evidence>
<dbReference type="GO" id="GO:0016020">
    <property type="term" value="C:membrane"/>
    <property type="evidence" value="ECO:0007669"/>
    <property type="project" value="UniProtKB-SubCell"/>
</dbReference>
<feature type="transmembrane region" description="Helical" evidence="5">
    <location>
        <begin position="46"/>
        <end position="63"/>
    </location>
</feature>
<evidence type="ECO:0000256" key="3">
    <source>
        <dbReference type="ARBA" id="ARBA00022989"/>
    </source>
</evidence>
<proteinExistence type="predicted"/>
<keyword evidence="4 5" id="KW-0472">Membrane</keyword>
<feature type="transmembrane region" description="Helical" evidence="5">
    <location>
        <begin position="201"/>
        <end position="228"/>
    </location>
</feature>
<feature type="transmembrane region" description="Helical" evidence="5">
    <location>
        <begin position="126"/>
        <end position="146"/>
    </location>
</feature>
<evidence type="ECO:0000256" key="4">
    <source>
        <dbReference type="ARBA" id="ARBA00023136"/>
    </source>
</evidence>
<protein>
    <recommendedName>
        <fullName evidence="6">O-antigen ligase-related domain-containing protein</fullName>
    </recommendedName>
</protein>
<evidence type="ECO:0000313" key="7">
    <source>
        <dbReference type="EMBL" id="RGU54194.1"/>
    </source>
</evidence>
<feature type="transmembrane region" description="Helical" evidence="5">
    <location>
        <begin position="338"/>
        <end position="355"/>
    </location>
</feature>
<dbReference type="EMBL" id="QRYC01000036">
    <property type="protein sequence ID" value="RGU54194.1"/>
    <property type="molecule type" value="Genomic_DNA"/>
</dbReference>
<feature type="transmembrane region" description="Helical" evidence="5">
    <location>
        <begin position="248"/>
        <end position="266"/>
    </location>
</feature>
<keyword evidence="2 5" id="KW-0812">Transmembrane</keyword>
<dbReference type="AlphaFoldDB" id="A0A412TK89"/>
<comment type="subcellular location">
    <subcellularLocation>
        <location evidence="1">Membrane</location>
        <topology evidence="1">Multi-pass membrane protein</topology>
    </subcellularLocation>
</comment>
<evidence type="ECO:0000256" key="2">
    <source>
        <dbReference type="ARBA" id="ARBA00022692"/>
    </source>
</evidence>
<evidence type="ECO:0000256" key="1">
    <source>
        <dbReference type="ARBA" id="ARBA00004141"/>
    </source>
</evidence>
<accession>A0A412TK89</accession>
<gene>
    <name evidence="7" type="ORF">DWW57_17175</name>
</gene>
<feature type="transmembrane region" description="Helical" evidence="5">
    <location>
        <begin position="70"/>
        <end position="88"/>
    </location>
</feature>
<organism evidence="7 8">
    <name type="scientific">Odoribacter splanchnicus</name>
    <dbReference type="NCBI Taxonomy" id="28118"/>
    <lineage>
        <taxon>Bacteria</taxon>
        <taxon>Pseudomonadati</taxon>
        <taxon>Bacteroidota</taxon>
        <taxon>Bacteroidia</taxon>
        <taxon>Bacteroidales</taxon>
        <taxon>Odoribacteraceae</taxon>
        <taxon>Odoribacter</taxon>
    </lineage>
</organism>
<dbReference type="RefSeq" id="WP_146752557.1">
    <property type="nucleotide sequence ID" value="NZ_JBDGCO010000044.1"/>
</dbReference>
<dbReference type="InterPro" id="IPR007016">
    <property type="entry name" value="O-antigen_ligase-rel_domated"/>
</dbReference>
<comment type="caution">
    <text evidence="7">The sequence shown here is derived from an EMBL/GenBank/DDBJ whole genome shotgun (WGS) entry which is preliminary data.</text>
</comment>
<evidence type="ECO:0000313" key="8">
    <source>
        <dbReference type="Proteomes" id="UP000284243"/>
    </source>
</evidence>
<sequence length="417" mass="47522">MKLANDIGNNYSLNLKSSKDFIINIVVAFMVIATVIDMGGGLYLKYISYVLGVILVLLFHPKIYDKNGCILFGTLYCLGPIMAFFIGLSNGAEIRSAIIQFTPFIPAIFFFFLINRGNVQLALRSCILGLVCISVLTIVIYCIFILNPSLMTSISSFMDQHNMGFFGNKNIEGIFFPNVYFKSVLFIDFAFVISVYENKRILSLILFVGILLSFSRSATLCAILSFFLLKGKIFRIYGDKLLFNRSRVIILVALLLLVVCAIMYWVERLDVFFDYFINALTGKSETTIVRIQHFESIVKLFQDNPFYLIFGQGLGTTFYTTGFGYFTDNVEIDHINTIRKFGLVWSTLFYLFIFWEINSLGRSIKKDDRVLGLAYLLTFILVGTNPLLINPLFLILTIIVYKYIIYKNNDLNLCANL</sequence>
<feature type="transmembrane region" description="Helical" evidence="5">
    <location>
        <begin position="94"/>
        <end position="114"/>
    </location>
</feature>
<evidence type="ECO:0000256" key="5">
    <source>
        <dbReference type="SAM" id="Phobius"/>
    </source>
</evidence>
<dbReference type="Proteomes" id="UP000284243">
    <property type="component" value="Unassembled WGS sequence"/>
</dbReference>
<name>A0A412TK89_9BACT</name>
<feature type="transmembrane region" description="Helical" evidence="5">
    <location>
        <begin position="21"/>
        <end position="40"/>
    </location>
</feature>
<keyword evidence="3 5" id="KW-1133">Transmembrane helix</keyword>
<feature type="transmembrane region" description="Helical" evidence="5">
    <location>
        <begin position="375"/>
        <end position="401"/>
    </location>
</feature>
<reference evidence="7 8" key="1">
    <citation type="submission" date="2018-08" db="EMBL/GenBank/DDBJ databases">
        <title>A genome reference for cultivated species of the human gut microbiota.</title>
        <authorList>
            <person name="Zou Y."/>
            <person name="Xue W."/>
            <person name="Luo G."/>
        </authorList>
    </citation>
    <scope>NUCLEOTIDE SEQUENCE [LARGE SCALE GENOMIC DNA]</scope>
    <source>
        <strain evidence="7 8">AF16-14</strain>
    </source>
</reference>
<dbReference type="Pfam" id="PF04932">
    <property type="entry name" value="Wzy_C"/>
    <property type="match status" value="1"/>
</dbReference>
<feature type="domain" description="O-antigen ligase-related" evidence="6">
    <location>
        <begin position="202"/>
        <end position="320"/>
    </location>
</feature>